<evidence type="ECO:0000313" key="1">
    <source>
        <dbReference type="EMBL" id="AEW95647.1"/>
    </source>
</evidence>
<proteinExistence type="predicted"/>
<reference evidence="2" key="1">
    <citation type="submission" date="2011-12" db="EMBL/GenBank/DDBJ databases">
        <title>Complete genome sequence of Streptomyces cattleya strain DSM 46488.</title>
        <authorList>
            <person name="Ou H.-Y."/>
            <person name="Li P."/>
            <person name="Zhao C."/>
            <person name="O'Hagan D."/>
            <person name="Deng Z."/>
        </authorList>
    </citation>
    <scope>NUCLEOTIDE SEQUENCE [LARGE SCALE GENOMIC DNA]</scope>
    <source>
        <strain evidence="2">ATCC 35852 / DSM 46488 / JCM 4925 / NBRC 14057 / NRRL 8057</strain>
    </source>
</reference>
<dbReference type="HOGENOM" id="CLU_079633_1_0_11"/>
<dbReference type="STRING" id="1003195.SCATT_32760"/>
<dbReference type="EMBL" id="CP003219">
    <property type="protein sequence ID" value="AEW95647.1"/>
    <property type="molecule type" value="Genomic_DNA"/>
</dbReference>
<dbReference type="Proteomes" id="UP000007842">
    <property type="component" value="Chromosome"/>
</dbReference>
<dbReference type="AlphaFoldDB" id="G8X2Q6"/>
<dbReference type="PATRIC" id="fig|1003195.29.peg.3268"/>
<protein>
    <submittedName>
        <fullName evidence="1">Uncharacterized protein</fullName>
    </submittedName>
</protein>
<dbReference type="eggNOG" id="ENOG5033ZT4">
    <property type="taxonomic scope" value="Bacteria"/>
</dbReference>
<evidence type="ECO:0000313" key="2">
    <source>
        <dbReference type="Proteomes" id="UP000007842"/>
    </source>
</evidence>
<gene>
    <name evidence="1" type="ordered locus">SCATT_32760</name>
</gene>
<accession>G8X2Q6</accession>
<organism evidence="1 2">
    <name type="scientific">Streptantibioticus cattleyicolor (strain ATCC 35852 / DSM 46488 / JCM 4925 / NBRC 14057 / NRRL 8057)</name>
    <name type="common">Streptomyces cattleya</name>
    <dbReference type="NCBI Taxonomy" id="1003195"/>
    <lineage>
        <taxon>Bacteria</taxon>
        <taxon>Bacillati</taxon>
        <taxon>Actinomycetota</taxon>
        <taxon>Actinomycetes</taxon>
        <taxon>Kitasatosporales</taxon>
        <taxon>Streptomycetaceae</taxon>
        <taxon>Streptantibioticus</taxon>
    </lineage>
</organism>
<name>G8X2Q6_STREN</name>
<sequence length="168" mass="18047">MRTARSAILPGVEQRTGTDVVAALSGAGTDPSFVPGLIGPVAGRRETAAEAVAEPVRADAEPEPEPEAEAVEAFEDAGVEFEAADHRGSIAAGPAGLRFRLDGETAEFRWAEIGAVEVDTPRFARRFGVTVYTTERRRYDAEVTAPDRAARTTWLAEFDAVLDKRFEA</sequence>
<dbReference type="KEGG" id="scy:SCATT_32760"/>
<keyword evidence="2" id="KW-1185">Reference proteome</keyword>